<evidence type="ECO:0000313" key="1">
    <source>
        <dbReference type="Proteomes" id="UP000695000"/>
    </source>
</evidence>
<keyword evidence="1" id="KW-1185">Reference proteome</keyword>
<dbReference type="PANTHER" id="PTHR15131:SF3">
    <property type="entry name" value="SNRNA-ACTIVATING PROTEIN COMPLEX SUBUNIT 1"/>
    <property type="match status" value="1"/>
</dbReference>
<dbReference type="Proteomes" id="UP000695000">
    <property type="component" value="Unplaced"/>
</dbReference>
<dbReference type="Pfam" id="PF09808">
    <property type="entry name" value="SNAPC1"/>
    <property type="match status" value="1"/>
</dbReference>
<dbReference type="GeneID" id="108568873"/>
<proteinExistence type="predicted"/>
<name>A0ABM1NFV9_NICVS</name>
<organism evidence="1 2">
    <name type="scientific">Nicrophorus vespilloides</name>
    <name type="common">Boreal carrion beetle</name>
    <dbReference type="NCBI Taxonomy" id="110193"/>
    <lineage>
        <taxon>Eukaryota</taxon>
        <taxon>Metazoa</taxon>
        <taxon>Ecdysozoa</taxon>
        <taxon>Arthropoda</taxon>
        <taxon>Hexapoda</taxon>
        <taxon>Insecta</taxon>
        <taxon>Pterygota</taxon>
        <taxon>Neoptera</taxon>
        <taxon>Endopterygota</taxon>
        <taxon>Coleoptera</taxon>
        <taxon>Polyphaga</taxon>
        <taxon>Staphyliniformia</taxon>
        <taxon>Silphidae</taxon>
        <taxon>Nicrophorinae</taxon>
        <taxon>Nicrophorus</taxon>
    </lineage>
</organism>
<accession>A0ABM1NFV9</accession>
<dbReference type="InterPro" id="IPR019188">
    <property type="entry name" value="SNAPC1"/>
</dbReference>
<dbReference type="RefSeq" id="XP_017785709.1">
    <property type="nucleotide sequence ID" value="XM_017930220.1"/>
</dbReference>
<evidence type="ECO:0000313" key="2">
    <source>
        <dbReference type="RefSeq" id="XP_017785709.1"/>
    </source>
</evidence>
<gene>
    <name evidence="2" type="primary">LOC108568873</name>
</gene>
<sequence>MLKFKDSRLRLLDLQHSFQDDCESFLTNFESFSSYNFHVFENIWQEMNFSLIFLGKYRRNELPHFTQMCFDCIKKYIVFDTSNYIKIGALYLLYGVFNKQPIKHYVRIRLVLEEFKVLSALMAEMKAQNHVEACYVYSKLLKDNAFDFVYSQCHLGLENKVLKADLKLRDDIFLTDRGLRKDVETVDAEMFKDIKDVDGKYQKLLKDYINKNPDVKFTSYSELVNKNLNELLGPTESTSTKVDDALSLKRKTIKEKAFRSAKK</sequence>
<dbReference type="PANTHER" id="PTHR15131">
    <property type="entry name" value="SMALL NUCLEAR RNA ACTIVATING COMPLEX, POLYPEPTIDE 1"/>
    <property type="match status" value="1"/>
</dbReference>
<reference evidence="2" key="1">
    <citation type="submission" date="2025-08" db="UniProtKB">
        <authorList>
            <consortium name="RefSeq"/>
        </authorList>
    </citation>
    <scope>IDENTIFICATION</scope>
    <source>
        <tissue evidence="2">Whole Larva</tissue>
    </source>
</reference>
<protein>
    <submittedName>
        <fullName evidence="2">snRNA-activating protein complex subunit 1-like isoform X1</fullName>
    </submittedName>
</protein>